<comment type="subcellular location">
    <subcellularLocation>
        <location evidence="1">Secreted</location>
    </subcellularLocation>
</comment>
<keyword evidence="3" id="KW-0325">Glycoprotein</keyword>
<dbReference type="EMBL" id="CP111012">
    <property type="protein sequence ID" value="WAQ94528.1"/>
    <property type="molecule type" value="Genomic_DNA"/>
</dbReference>
<keyword evidence="2" id="KW-0964">Secreted</keyword>
<dbReference type="InterPro" id="IPR037120">
    <property type="entry name" value="Haem_peroxidase_sf_animal"/>
</dbReference>
<protein>
    <submittedName>
        <fullName evidence="4">PLSP-like protein</fullName>
    </submittedName>
</protein>
<dbReference type="PROSITE" id="PS50292">
    <property type="entry name" value="PEROXIDASE_3"/>
    <property type="match status" value="1"/>
</dbReference>
<sequence length="83" mass="9233">MCGLSEACHFGTGKGGLVDHDENTVKLLEDVYDCPGDIDLFTGIITERRGSEGLLGPLGTCMIGEQYKRFRDGDRFFFERNDP</sequence>
<evidence type="ECO:0000256" key="2">
    <source>
        <dbReference type="ARBA" id="ARBA00022525"/>
    </source>
</evidence>
<accession>A0ABY7DEM8</accession>
<reference evidence="4" key="1">
    <citation type="submission" date="2022-11" db="EMBL/GenBank/DDBJ databases">
        <title>Centuries of genome instability and evolution in soft-shell clam transmissible cancer (bioRxiv).</title>
        <authorList>
            <person name="Hart S.F.M."/>
            <person name="Yonemitsu M.A."/>
            <person name="Giersch R.M."/>
            <person name="Beal B.F."/>
            <person name="Arriagada G."/>
            <person name="Davis B.W."/>
            <person name="Ostrander E.A."/>
            <person name="Goff S.P."/>
            <person name="Metzger M.J."/>
        </authorList>
    </citation>
    <scope>NUCLEOTIDE SEQUENCE</scope>
    <source>
        <strain evidence="4">MELC-2E11</strain>
        <tissue evidence="4">Siphon/mantle</tissue>
    </source>
</reference>
<dbReference type="InterPro" id="IPR010255">
    <property type="entry name" value="Haem_peroxidase_sf"/>
</dbReference>
<name>A0ABY7DEM8_MYAAR</name>
<dbReference type="InterPro" id="IPR019791">
    <property type="entry name" value="Haem_peroxidase_animal"/>
</dbReference>
<dbReference type="PANTHER" id="PTHR11475">
    <property type="entry name" value="OXIDASE/PEROXIDASE"/>
    <property type="match status" value="1"/>
</dbReference>
<evidence type="ECO:0000313" key="4">
    <source>
        <dbReference type="EMBL" id="WAQ94528.1"/>
    </source>
</evidence>
<proteinExistence type="predicted"/>
<dbReference type="Gene3D" id="1.10.640.10">
    <property type="entry name" value="Haem peroxidase domain superfamily, animal type"/>
    <property type="match status" value="1"/>
</dbReference>
<keyword evidence="5" id="KW-1185">Reference proteome</keyword>
<evidence type="ECO:0000256" key="3">
    <source>
        <dbReference type="ARBA" id="ARBA00023180"/>
    </source>
</evidence>
<evidence type="ECO:0000313" key="5">
    <source>
        <dbReference type="Proteomes" id="UP001164746"/>
    </source>
</evidence>
<feature type="non-terminal residue" evidence="4">
    <location>
        <position position="83"/>
    </location>
</feature>
<organism evidence="4 5">
    <name type="scientific">Mya arenaria</name>
    <name type="common">Soft-shell clam</name>
    <dbReference type="NCBI Taxonomy" id="6604"/>
    <lineage>
        <taxon>Eukaryota</taxon>
        <taxon>Metazoa</taxon>
        <taxon>Spiralia</taxon>
        <taxon>Lophotrochozoa</taxon>
        <taxon>Mollusca</taxon>
        <taxon>Bivalvia</taxon>
        <taxon>Autobranchia</taxon>
        <taxon>Heteroconchia</taxon>
        <taxon>Euheterodonta</taxon>
        <taxon>Imparidentia</taxon>
        <taxon>Neoheterodontei</taxon>
        <taxon>Myida</taxon>
        <taxon>Myoidea</taxon>
        <taxon>Myidae</taxon>
        <taxon>Mya</taxon>
    </lineage>
</organism>
<dbReference type="Proteomes" id="UP001164746">
    <property type="component" value="Chromosome 1"/>
</dbReference>
<dbReference type="Pfam" id="PF03098">
    <property type="entry name" value="An_peroxidase"/>
    <property type="match status" value="1"/>
</dbReference>
<evidence type="ECO:0000256" key="1">
    <source>
        <dbReference type="ARBA" id="ARBA00004613"/>
    </source>
</evidence>
<dbReference type="PANTHER" id="PTHR11475:SF4">
    <property type="entry name" value="CHORION PEROXIDASE"/>
    <property type="match status" value="1"/>
</dbReference>
<dbReference type="SUPFAM" id="SSF48113">
    <property type="entry name" value="Heme-dependent peroxidases"/>
    <property type="match status" value="1"/>
</dbReference>
<gene>
    <name evidence="4" type="ORF">MAR_006999</name>
</gene>